<dbReference type="AlphaFoldDB" id="A0A081NLM4"/>
<dbReference type="NCBIfam" id="TIGR01984">
    <property type="entry name" value="UbiH"/>
    <property type="match status" value="1"/>
</dbReference>
<dbReference type="Proteomes" id="UP000028073">
    <property type="component" value="Unassembled WGS sequence"/>
</dbReference>
<dbReference type="SUPFAM" id="SSF51905">
    <property type="entry name" value="FAD/NAD(P)-binding domain"/>
    <property type="match status" value="1"/>
</dbReference>
<comment type="pathway">
    <text evidence="2">Cofactor biosynthesis; ubiquinone biosynthesis.</text>
</comment>
<dbReference type="InterPro" id="IPR010971">
    <property type="entry name" value="UbiH/COQ6"/>
</dbReference>
<sequence>MTGKYDVLIIGGGLVGASLLCALESAINQYELKVALVETHSIDEARDTPPSYDARASALSYGTQLIYEELGLWSALDQFATPILDIQVSDQGHFGATNLNYQDEGVPALGYVVENHRLGEVLLKKLKDFRDQGLVEVLSPAQVESLQPMPGSEMKVLIGQSGESVEKLASLVVLADGGRSSLMEKLCIGRKHYDYEQHALIANVSLDRPHQGVAYERFSGRGPMALLPLSDDRSALVWTVPSDEINDKIAMDDETFLTTLQEKFGYRAGEFTRVGTRETYPLALSVAREQVRPGLVVLGNAAHAMHPVAGQGYNLAIRDTLALADNIINSIRQGMSPGHLTRLLQYVDEQKTDQKMTLDFCDGLVKLFSRQELPVILARNLGLTCLDMSRGLKGRFARKAMGL</sequence>
<evidence type="ECO:0000256" key="4">
    <source>
        <dbReference type="ARBA" id="ARBA00022630"/>
    </source>
</evidence>
<dbReference type="InterPro" id="IPR036188">
    <property type="entry name" value="FAD/NAD-bd_sf"/>
</dbReference>
<keyword evidence="5" id="KW-0274">FAD</keyword>
<reference evidence="9 10" key="1">
    <citation type="submission" date="2014-06" db="EMBL/GenBank/DDBJ databases">
        <title>Whole Genome Sequences of Three Symbiotic Endozoicomonas Bacteria.</title>
        <authorList>
            <person name="Neave M.J."/>
            <person name="Apprill A."/>
            <person name="Voolstra C.R."/>
        </authorList>
    </citation>
    <scope>NUCLEOTIDE SEQUENCE [LARGE SCALE GENOMIC DNA]</scope>
    <source>
        <strain evidence="9 10">DSM 25634</strain>
    </source>
</reference>
<proteinExistence type="inferred from homology"/>
<dbReference type="InterPro" id="IPR051205">
    <property type="entry name" value="UbiH/COQ6_monooxygenase"/>
</dbReference>
<dbReference type="InterPro" id="IPR011295">
    <property type="entry name" value="UbiH"/>
</dbReference>
<evidence type="ECO:0000256" key="1">
    <source>
        <dbReference type="ARBA" id="ARBA00001974"/>
    </source>
</evidence>
<dbReference type="Pfam" id="PF01494">
    <property type="entry name" value="FAD_binding_3"/>
    <property type="match status" value="1"/>
</dbReference>
<keyword evidence="7" id="KW-0503">Monooxygenase</keyword>
<comment type="similarity">
    <text evidence="3">Belongs to the UbiH/COQ6 family.</text>
</comment>
<accession>A0A081NLM4</accession>
<evidence type="ECO:0000313" key="10">
    <source>
        <dbReference type="Proteomes" id="UP000028073"/>
    </source>
</evidence>
<evidence type="ECO:0000313" key="9">
    <source>
        <dbReference type="EMBL" id="KEQ19347.1"/>
    </source>
</evidence>
<dbReference type="EMBL" id="JOKH01000001">
    <property type="protein sequence ID" value="KEQ19347.1"/>
    <property type="molecule type" value="Genomic_DNA"/>
</dbReference>
<comment type="cofactor">
    <cofactor evidence="1">
        <name>FAD</name>
        <dbReference type="ChEBI" id="CHEBI:57692"/>
    </cofactor>
</comment>
<dbReference type="STRING" id="1137799.GZ78_05105"/>
<dbReference type="GO" id="GO:0008681">
    <property type="term" value="F:2-octaprenyl-6-methoxyphenol hydroxylase activity"/>
    <property type="evidence" value="ECO:0007669"/>
    <property type="project" value="InterPro"/>
</dbReference>
<evidence type="ECO:0000256" key="2">
    <source>
        <dbReference type="ARBA" id="ARBA00004749"/>
    </source>
</evidence>
<name>A0A081NLM4_9GAMM</name>
<dbReference type="UniPathway" id="UPA00232"/>
<dbReference type="PANTHER" id="PTHR43876:SF8">
    <property type="entry name" value="2-OCTAPRENYL-6-METHOXYPHENOL HYDROXYLASE"/>
    <property type="match status" value="1"/>
</dbReference>
<organism evidence="9 10">
    <name type="scientific">Endozoicomonas numazuensis</name>
    <dbReference type="NCBI Taxonomy" id="1137799"/>
    <lineage>
        <taxon>Bacteria</taxon>
        <taxon>Pseudomonadati</taxon>
        <taxon>Pseudomonadota</taxon>
        <taxon>Gammaproteobacteria</taxon>
        <taxon>Oceanospirillales</taxon>
        <taxon>Endozoicomonadaceae</taxon>
        <taxon>Endozoicomonas</taxon>
    </lineage>
</organism>
<evidence type="ECO:0000256" key="6">
    <source>
        <dbReference type="ARBA" id="ARBA00023002"/>
    </source>
</evidence>
<dbReference type="Gene3D" id="3.50.50.60">
    <property type="entry name" value="FAD/NAD(P)-binding domain"/>
    <property type="match status" value="2"/>
</dbReference>
<evidence type="ECO:0000256" key="7">
    <source>
        <dbReference type="ARBA" id="ARBA00023033"/>
    </source>
</evidence>
<dbReference type="OrthoDB" id="9769565at2"/>
<dbReference type="PANTHER" id="PTHR43876">
    <property type="entry name" value="UBIQUINONE BIOSYNTHESIS MONOOXYGENASE COQ6, MITOCHONDRIAL"/>
    <property type="match status" value="1"/>
</dbReference>
<dbReference type="InterPro" id="IPR002938">
    <property type="entry name" value="FAD-bd"/>
</dbReference>
<dbReference type="GO" id="GO:0006744">
    <property type="term" value="P:ubiquinone biosynthetic process"/>
    <property type="evidence" value="ECO:0007669"/>
    <property type="project" value="UniProtKB-UniPathway"/>
</dbReference>
<feature type="domain" description="FAD-binding" evidence="8">
    <location>
        <begin position="4"/>
        <end position="335"/>
    </location>
</feature>
<dbReference type="GO" id="GO:0071949">
    <property type="term" value="F:FAD binding"/>
    <property type="evidence" value="ECO:0007669"/>
    <property type="project" value="InterPro"/>
</dbReference>
<dbReference type="NCBIfam" id="NF004356">
    <property type="entry name" value="PRK05732.1"/>
    <property type="match status" value="1"/>
</dbReference>
<keyword evidence="4" id="KW-0285">Flavoprotein</keyword>
<dbReference type="PRINTS" id="PR00420">
    <property type="entry name" value="RNGMNOXGNASE"/>
</dbReference>
<gene>
    <name evidence="9" type="ORF">GZ78_05105</name>
</gene>
<dbReference type="eggNOG" id="COG0654">
    <property type="taxonomic scope" value="Bacteria"/>
</dbReference>
<evidence type="ECO:0000259" key="8">
    <source>
        <dbReference type="Pfam" id="PF01494"/>
    </source>
</evidence>
<dbReference type="NCBIfam" id="TIGR01988">
    <property type="entry name" value="Ubi-OHases"/>
    <property type="match status" value="1"/>
</dbReference>
<keyword evidence="10" id="KW-1185">Reference proteome</keyword>
<keyword evidence="6" id="KW-0560">Oxidoreductase</keyword>
<evidence type="ECO:0000256" key="5">
    <source>
        <dbReference type="ARBA" id="ARBA00022827"/>
    </source>
</evidence>
<comment type="caution">
    <text evidence="9">The sequence shown here is derived from an EMBL/GenBank/DDBJ whole genome shotgun (WGS) entry which is preliminary data.</text>
</comment>
<evidence type="ECO:0000256" key="3">
    <source>
        <dbReference type="ARBA" id="ARBA00005349"/>
    </source>
</evidence>
<protein>
    <recommendedName>
        <fullName evidence="8">FAD-binding domain-containing protein</fullName>
    </recommendedName>
</protein>
<dbReference type="RefSeq" id="WP_034834175.1">
    <property type="nucleotide sequence ID" value="NZ_JOKH01000001.1"/>
</dbReference>